<accession>A0A9D4BKT0</accession>
<comment type="caution">
    <text evidence="3">The sequence shown here is derived from an EMBL/GenBank/DDBJ whole genome shotgun (WGS) entry which is preliminary data.</text>
</comment>
<keyword evidence="2" id="KW-0732">Signal</keyword>
<dbReference type="Proteomes" id="UP000828390">
    <property type="component" value="Unassembled WGS sequence"/>
</dbReference>
<dbReference type="EMBL" id="JAIWYP010000015">
    <property type="protein sequence ID" value="KAH3699619.1"/>
    <property type="molecule type" value="Genomic_DNA"/>
</dbReference>
<proteinExistence type="predicted"/>
<keyword evidence="1" id="KW-1133">Transmembrane helix</keyword>
<feature type="signal peptide" evidence="2">
    <location>
        <begin position="1"/>
        <end position="20"/>
    </location>
</feature>
<reference evidence="3" key="2">
    <citation type="submission" date="2020-11" db="EMBL/GenBank/DDBJ databases">
        <authorList>
            <person name="McCartney M.A."/>
            <person name="Auch B."/>
            <person name="Kono T."/>
            <person name="Mallez S."/>
            <person name="Becker A."/>
            <person name="Gohl D.M."/>
            <person name="Silverstein K.A.T."/>
            <person name="Koren S."/>
            <person name="Bechman K.B."/>
            <person name="Herman A."/>
            <person name="Abrahante J.E."/>
            <person name="Garbe J."/>
        </authorList>
    </citation>
    <scope>NUCLEOTIDE SEQUENCE</scope>
    <source>
        <strain evidence="3">Duluth1</strain>
        <tissue evidence="3">Whole animal</tissue>
    </source>
</reference>
<keyword evidence="4" id="KW-1185">Reference proteome</keyword>
<feature type="transmembrane region" description="Helical" evidence="1">
    <location>
        <begin position="74"/>
        <end position="93"/>
    </location>
</feature>
<evidence type="ECO:0000313" key="4">
    <source>
        <dbReference type="Proteomes" id="UP000828390"/>
    </source>
</evidence>
<evidence type="ECO:0000256" key="2">
    <source>
        <dbReference type="SAM" id="SignalP"/>
    </source>
</evidence>
<dbReference type="AlphaFoldDB" id="A0A9D4BKT0"/>
<evidence type="ECO:0000256" key="1">
    <source>
        <dbReference type="SAM" id="Phobius"/>
    </source>
</evidence>
<feature type="transmembrane region" description="Helical" evidence="1">
    <location>
        <begin position="44"/>
        <end position="62"/>
    </location>
</feature>
<gene>
    <name evidence="3" type="ORF">DPMN_074576</name>
</gene>
<keyword evidence="1" id="KW-0812">Transmembrane</keyword>
<feature type="chain" id="PRO_5038382341" evidence="2">
    <location>
        <begin position="21"/>
        <end position="107"/>
    </location>
</feature>
<name>A0A9D4BKT0_DREPO</name>
<keyword evidence="1" id="KW-0472">Membrane</keyword>
<organism evidence="3 4">
    <name type="scientific">Dreissena polymorpha</name>
    <name type="common">Zebra mussel</name>
    <name type="synonym">Mytilus polymorpha</name>
    <dbReference type="NCBI Taxonomy" id="45954"/>
    <lineage>
        <taxon>Eukaryota</taxon>
        <taxon>Metazoa</taxon>
        <taxon>Spiralia</taxon>
        <taxon>Lophotrochozoa</taxon>
        <taxon>Mollusca</taxon>
        <taxon>Bivalvia</taxon>
        <taxon>Autobranchia</taxon>
        <taxon>Heteroconchia</taxon>
        <taxon>Euheterodonta</taxon>
        <taxon>Imparidentia</taxon>
        <taxon>Neoheterodontei</taxon>
        <taxon>Myida</taxon>
        <taxon>Dreissenoidea</taxon>
        <taxon>Dreissenidae</taxon>
        <taxon>Dreissena</taxon>
    </lineage>
</organism>
<sequence length="107" mass="10878">MNKFVAVLIAQCACVGLVMSYGSVTNTQTTFGQAYPGTAFSDHYGSYGTGYGFFGLPAIGVGSGQGVPLGGSNGIFGSLIYLFLFVFLVKILFPSNGNGGVLGSISG</sequence>
<protein>
    <submittedName>
        <fullName evidence="3">Uncharacterized protein</fullName>
    </submittedName>
</protein>
<evidence type="ECO:0000313" key="3">
    <source>
        <dbReference type="EMBL" id="KAH3699619.1"/>
    </source>
</evidence>
<reference evidence="3" key="1">
    <citation type="journal article" date="2019" name="bioRxiv">
        <title>The Genome of the Zebra Mussel, Dreissena polymorpha: A Resource for Invasive Species Research.</title>
        <authorList>
            <person name="McCartney M.A."/>
            <person name="Auch B."/>
            <person name="Kono T."/>
            <person name="Mallez S."/>
            <person name="Zhang Y."/>
            <person name="Obille A."/>
            <person name="Becker A."/>
            <person name="Abrahante J.E."/>
            <person name="Garbe J."/>
            <person name="Badalamenti J.P."/>
            <person name="Herman A."/>
            <person name="Mangelson H."/>
            <person name="Liachko I."/>
            <person name="Sullivan S."/>
            <person name="Sone E.D."/>
            <person name="Koren S."/>
            <person name="Silverstein K.A.T."/>
            <person name="Beckman K.B."/>
            <person name="Gohl D.M."/>
        </authorList>
    </citation>
    <scope>NUCLEOTIDE SEQUENCE</scope>
    <source>
        <strain evidence="3">Duluth1</strain>
        <tissue evidence="3">Whole animal</tissue>
    </source>
</reference>